<protein>
    <submittedName>
        <fullName evidence="2">Sugar phosphate isomerase/epimerase</fullName>
    </submittedName>
</protein>
<reference evidence="2" key="1">
    <citation type="submission" date="2019-02" db="EMBL/GenBank/DDBJ databases">
        <authorList>
            <person name="Gruber-Vodicka R. H."/>
            <person name="Seah K. B. B."/>
        </authorList>
    </citation>
    <scope>NUCLEOTIDE SEQUENCE</scope>
    <source>
        <strain evidence="2">BECK_M6</strain>
    </source>
</reference>
<gene>
    <name evidence="2" type="ORF">BECKLFY1418A_GA0070994_10894</name>
</gene>
<feature type="domain" description="Xylose isomerase-like TIM barrel" evidence="1">
    <location>
        <begin position="20"/>
        <end position="251"/>
    </location>
</feature>
<dbReference type="Pfam" id="PF01261">
    <property type="entry name" value="AP_endonuc_2"/>
    <property type="match status" value="1"/>
</dbReference>
<dbReference type="GO" id="GO:0016853">
    <property type="term" value="F:isomerase activity"/>
    <property type="evidence" value="ECO:0007669"/>
    <property type="project" value="UniProtKB-KW"/>
</dbReference>
<dbReference type="InterPro" id="IPR036237">
    <property type="entry name" value="Xyl_isomerase-like_sf"/>
</dbReference>
<sequence>MRLAISNIAWDVAEDKEIAQLLHRYGIDAIDIAPGKYFPDPIQATAQDIAKVKTWWAECGVEITGIQALVFGTTGLNVFGSIEVQNAMLAHLSIICRIGGALGARWLVFGSPKNRDRSGLNDQQTMDIAVDFFRRLGNIAESHRVIVCLEPNPPCYGANFMVTSTETARVVNFIDHPAIRMQLDTGTLTINGENVANVLGDYAQLIGHIHASERDLLPLGDGETNHGKICKAIEHYLPGYVVSIEMVATKNEPHVVSIERALNTAVQNYRLPNESSR</sequence>
<organism evidence="2">
    <name type="scientific">Candidatus Kentrum sp. LFY</name>
    <dbReference type="NCBI Taxonomy" id="2126342"/>
    <lineage>
        <taxon>Bacteria</taxon>
        <taxon>Pseudomonadati</taxon>
        <taxon>Pseudomonadota</taxon>
        <taxon>Gammaproteobacteria</taxon>
        <taxon>Candidatus Kentrum</taxon>
    </lineage>
</organism>
<dbReference type="PANTHER" id="PTHR12110">
    <property type="entry name" value="HYDROXYPYRUVATE ISOMERASE"/>
    <property type="match status" value="1"/>
</dbReference>
<dbReference type="AlphaFoldDB" id="A0A450V277"/>
<dbReference type="PANTHER" id="PTHR12110:SF21">
    <property type="entry name" value="XYLOSE ISOMERASE-LIKE TIM BARREL DOMAIN-CONTAINING PROTEIN"/>
    <property type="match status" value="1"/>
</dbReference>
<name>A0A450V277_9GAMM</name>
<evidence type="ECO:0000259" key="1">
    <source>
        <dbReference type="Pfam" id="PF01261"/>
    </source>
</evidence>
<accession>A0A450V277</accession>
<dbReference type="InterPro" id="IPR050312">
    <property type="entry name" value="IolE/XylAMocC-like"/>
</dbReference>
<proteinExistence type="predicted"/>
<dbReference type="SUPFAM" id="SSF51658">
    <property type="entry name" value="Xylose isomerase-like"/>
    <property type="match status" value="1"/>
</dbReference>
<dbReference type="InterPro" id="IPR013022">
    <property type="entry name" value="Xyl_isomerase-like_TIM-brl"/>
</dbReference>
<dbReference type="EMBL" id="CAADFH010000089">
    <property type="protein sequence ID" value="VFJ98835.1"/>
    <property type="molecule type" value="Genomic_DNA"/>
</dbReference>
<dbReference type="Gene3D" id="3.20.20.150">
    <property type="entry name" value="Divalent-metal-dependent TIM barrel enzymes"/>
    <property type="match status" value="1"/>
</dbReference>
<keyword evidence="2" id="KW-0413">Isomerase</keyword>
<evidence type="ECO:0000313" key="2">
    <source>
        <dbReference type="EMBL" id="VFJ98835.1"/>
    </source>
</evidence>